<dbReference type="InterPro" id="IPR029063">
    <property type="entry name" value="SAM-dependent_MTases_sf"/>
</dbReference>
<evidence type="ECO:0000313" key="3">
    <source>
        <dbReference type="Proteomes" id="UP000038040"/>
    </source>
</evidence>
<reference evidence="2 4" key="2">
    <citation type="submission" date="2018-11" db="EMBL/GenBank/DDBJ databases">
        <authorList>
            <consortium name="Pathogen Informatics"/>
        </authorList>
    </citation>
    <scope>NUCLEOTIDE SEQUENCE [LARGE SCALE GENOMIC DNA]</scope>
</reference>
<dbReference type="Pfam" id="PF13383">
    <property type="entry name" value="Methyltransf_22"/>
    <property type="match status" value="1"/>
</dbReference>
<evidence type="ECO:0000313" key="4">
    <source>
        <dbReference type="Proteomes" id="UP000274756"/>
    </source>
</evidence>
<dbReference type="STRING" id="318479.A0A0N4UJ43"/>
<dbReference type="InterPro" id="IPR025714">
    <property type="entry name" value="Methyltranfer_dom"/>
</dbReference>
<evidence type="ECO:0000313" key="5">
    <source>
        <dbReference type="WBParaSite" id="DME_0000765701-mRNA-1"/>
    </source>
</evidence>
<dbReference type="WBParaSite" id="DME_0000765701-mRNA-1">
    <property type="protein sequence ID" value="DME_0000765701-mRNA-1"/>
    <property type="gene ID" value="DME_0000765701"/>
</dbReference>
<dbReference type="PANTHER" id="PTHR32026:SF27">
    <property type="entry name" value="METHYLTRANSFERASE FKBM DOMAIN-CONTAINING PROTEIN-RELATED"/>
    <property type="match status" value="1"/>
</dbReference>
<dbReference type="SUPFAM" id="SSF53335">
    <property type="entry name" value="S-adenosyl-L-methionine-dependent methyltransferases"/>
    <property type="match status" value="1"/>
</dbReference>
<dbReference type="InterPro" id="IPR026913">
    <property type="entry name" value="METTL24"/>
</dbReference>
<protein>
    <submittedName>
        <fullName evidence="5">Methyltranfer_dom domain-containing protein</fullName>
    </submittedName>
</protein>
<reference evidence="5" key="1">
    <citation type="submission" date="2017-02" db="UniProtKB">
        <authorList>
            <consortium name="WormBaseParasite"/>
        </authorList>
    </citation>
    <scope>IDENTIFICATION</scope>
</reference>
<evidence type="ECO:0000259" key="1">
    <source>
        <dbReference type="Pfam" id="PF13383"/>
    </source>
</evidence>
<dbReference type="Proteomes" id="UP000274756">
    <property type="component" value="Unassembled WGS sequence"/>
</dbReference>
<name>A0A0N4UJ43_DRAME</name>
<keyword evidence="4" id="KW-1185">Reference proteome</keyword>
<dbReference type="PANTHER" id="PTHR32026">
    <property type="entry name" value="METHYLTRANSFERASE-LIKE PROTEIN 24"/>
    <property type="match status" value="1"/>
</dbReference>
<dbReference type="AlphaFoldDB" id="A0A0N4UJ43"/>
<gene>
    <name evidence="2" type="ORF">DME_LOCUS1924</name>
</gene>
<proteinExistence type="predicted"/>
<dbReference type="Gene3D" id="3.40.50.150">
    <property type="entry name" value="Vaccinia Virus protein VP39"/>
    <property type="match status" value="1"/>
</dbReference>
<dbReference type="OrthoDB" id="5815019at2759"/>
<organism evidence="3 5">
    <name type="scientific">Dracunculus medinensis</name>
    <name type="common">Guinea worm</name>
    <dbReference type="NCBI Taxonomy" id="318479"/>
    <lineage>
        <taxon>Eukaryota</taxon>
        <taxon>Metazoa</taxon>
        <taxon>Ecdysozoa</taxon>
        <taxon>Nematoda</taxon>
        <taxon>Chromadorea</taxon>
        <taxon>Rhabditida</taxon>
        <taxon>Spirurina</taxon>
        <taxon>Dracunculoidea</taxon>
        <taxon>Dracunculidae</taxon>
        <taxon>Dracunculus</taxon>
    </lineage>
</organism>
<dbReference type="EMBL" id="UYYG01000037">
    <property type="protein sequence ID" value="VDN51951.1"/>
    <property type="molecule type" value="Genomic_DNA"/>
</dbReference>
<accession>A0A0N4UJ43</accession>
<feature type="domain" description="Methyltransferase" evidence="1">
    <location>
        <begin position="12"/>
        <end position="185"/>
    </location>
</feature>
<evidence type="ECO:0000313" key="2">
    <source>
        <dbReference type="EMBL" id="VDN51951.1"/>
    </source>
</evidence>
<sequence>MYAFTHDEIYSTFAPEVYCSELVRIGNVADGGKWVCNPFNIPQENCFILSLGINNEISFEEEIQEISGKRCSLYAFDMNDQDEDIRERLKKANAIFQIAKISNFTNENFRTYTVHHLLKLYNLSALEILKIDIEGYEFQVIPSLILNGNICQILIEIHGTTSMGIELLGLFSRNGYNLFSYEVNPGFYLLAEFSLIHDSCLEKYDVKPLAKYLSILH</sequence>
<dbReference type="Proteomes" id="UP000038040">
    <property type="component" value="Unplaced"/>
</dbReference>